<dbReference type="PANTHER" id="PTHR21349">
    <property type="entry name" value="50S RIBOSOMAL PROTEIN L21"/>
    <property type="match status" value="1"/>
</dbReference>
<proteinExistence type="inferred from homology"/>
<dbReference type="PANTHER" id="PTHR21349:SF0">
    <property type="entry name" value="LARGE RIBOSOMAL SUBUNIT PROTEIN BL21M"/>
    <property type="match status" value="1"/>
</dbReference>
<dbReference type="GO" id="GO:0019843">
    <property type="term" value="F:rRNA binding"/>
    <property type="evidence" value="ECO:0007669"/>
    <property type="project" value="UniProtKB-KW"/>
</dbReference>
<evidence type="ECO:0000313" key="6">
    <source>
        <dbReference type="EMBL" id="VAW36181.1"/>
    </source>
</evidence>
<keyword evidence="4 6" id="KW-0689">Ribosomal protein</keyword>
<keyword evidence="5" id="KW-0687">Ribonucleoprotein</keyword>
<name>A0A3B0UZG4_9ZZZZ</name>
<evidence type="ECO:0000256" key="2">
    <source>
        <dbReference type="ARBA" id="ARBA00022730"/>
    </source>
</evidence>
<protein>
    <submittedName>
        <fullName evidence="6">LSU ribosomal protein L21p</fullName>
    </submittedName>
</protein>
<dbReference type="GO" id="GO:0006412">
    <property type="term" value="P:translation"/>
    <property type="evidence" value="ECO:0007669"/>
    <property type="project" value="InterPro"/>
</dbReference>
<dbReference type="GO" id="GO:0005840">
    <property type="term" value="C:ribosome"/>
    <property type="evidence" value="ECO:0007669"/>
    <property type="project" value="UniProtKB-KW"/>
</dbReference>
<dbReference type="Pfam" id="PF00829">
    <property type="entry name" value="Ribosomal_L21p"/>
    <property type="match status" value="1"/>
</dbReference>
<dbReference type="InterPro" id="IPR018258">
    <property type="entry name" value="Ribosomal_bL21_CS"/>
</dbReference>
<keyword evidence="3" id="KW-0694">RNA-binding</keyword>
<dbReference type="InterPro" id="IPR001787">
    <property type="entry name" value="Ribosomal_bL21"/>
</dbReference>
<dbReference type="GO" id="GO:0003735">
    <property type="term" value="F:structural constituent of ribosome"/>
    <property type="evidence" value="ECO:0007669"/>
    <property type="project" value="InterPro"/>
</dbReference>
<dbReference type="NCBIfam" id="TIGR00061">
    <property type="entry name" value="L21"/>
    <property type="match status" value="1"/>
</dbReference>
<reference evidence="6" key="1">
    <citation type="submission" date="2018-06" db="EMBL/GenBank/DDBJ databases">
        <authorList>
            <person name="Zhirakovskaya E."/>
        </authorList>
    </citation>
    <scope>NUCLEOTIDE SEQUENCE</scope>
</reference>
<dbReference type="AlphaFoldDB" id="A0A3B0UZG4"/>
<comment type="similarity">
    <text evidence="1">Belongs to the bacterial ribosomal protein bL21 family.</text>
</comment>
<dbReference type="InterPro" id="IPR028909">
    <property type="entry name" value="bL21-like"/>
</dbReference>
<dbReference type="PROSITE" id="PS01169">
    <property type="entry name" value="RIBOSOMAL_L21"/>
    <property type="match status" value="1"/>
</dbReference>
<organism evidence="6">
    <name type="scientific">hydrothermal vent metagenome</name>
    <dbReference type="NCBI Taxonomy" id="652676"/>
    <lineage>
        <taxon>unclassified sequences</taxon>
        <taxon>metagenomes</taxon>
        <taxon>ecological metagenomes</taxon>
    </lineage>
</organism>
<dbReference type="GO" id="GO:0005737">
    <property type="term" value="C:cytoplasm"/>
    <property type="evidence" value="ECO:0007669"/>
    <property type="project" value="UniProtKB-ARBA"/>
</dbReference>
<keyword evidence="2" id="KW-0699">rRNA-binding</keyword>
<evidence type="ECO:0000256" key="4">
    <source>
        <dbReference type="ARBA" id="ARBA00022980"/>
    </source>
</evidence>
<dbReference type="SUPFAM" id="SSF141091">
    <property type="entry name" value="L21p-like"/>
    <property type="match status" value="1"/>
</dbReference>
<dbReference type="GO" id="GO:1990904">
    <property type="term" value="C:ribonucleoprotein complex"/>
    <property type="evidence" value="ECO:0007669"/>
    <property type="project" value="UniProtKB-KW"/>
</dbReference>
<gene>
    <name evidence="6" type="ORF">MNBD_DELTA03-1014</name>
</gene>
<accession>A0A3B0UZG4</accession>
<evidence type="ECO:0000256" key="1">
    <source>
        <dbReference type="ARBA" id="ARBA00008563"/>
    </source>
</evidence>
<evidence type="ECO:0000256" key="5">
    <source>
        <dbReference type="ARBA" id="ARBA00023274"/>
    </source>
</evidence>
<dbReference type="HAMAP" id="MF_01363">
    <property type="entry name" value="Ribosomal_bL21"/>
    <property type="match status" value="1"/>
</dbReference>
<dbReference type="InterPro" id="IPR036164">
    <property type="entry name" value="bL21-like_sf"/>
</dbReference>
<sequence length="103" mass="11645">MYAIIRTGGKQYQVEAGERLRVEKLSGNVGDSIVIEDVLLVADGENIKIGQPVVEGAKVNAKIIEQDREKKVLVFKKKKRKGYQVMKGHRQYFTSLEIQEIQA</sequence>
<dbReference type="EMBL" id="UOEX01000158">
    <property type="protein sequence ID" value="VAW36181.1"/>
    <property type="molecule type" value="Genomic_DNA"/>
</dbReference>
<evidence type="ECO:0000256" key="3">
    <source>
        <dbReference type="ARBA" id="ARBA00022884"/>
    </source>
</evidence>